<protein>
    <submittedName>
        <fullName evidence="1">Uncharacterized protein</fullName>
    </submittedName>
</protein>
<evidence type="ECO:0000313" key="1">
    <source>
        <dbReference type="EMBL" id="KAL5103363.1"/>
    </source>
</evidence>
<gene>
    <name evidence="1" type="ORF">TcWFU_003514</name>
</gene>
<keyword evidence="2" id="KW-1185">Reference proteome</keyword>
<dbReference type="Proteomes" id="UP001651158">
    <property type="component" value="Unassembled WGS sequence"/>
</dbReference>
<dbReference type="EMBL" id="JAKROA010000018">
    <property type="protein sequence ID" value="KAL5103363.1"/>
    <property type="molecule type" value="Genomic_DNA"/>
</dbReference>
<organism evidence="1 2">
    <name type="scientific">Taenia crassiceps</name>
    <dbReference type="NCBI Taxonomy" id="6207"/>
    <lineage>
        <taxon>Eukaryota</taxon>
        <taxon>Metazoa</taxon>
        <taxon>Spiralia</taxon>
        <taxon>Lophotrochozoa</taxon>
        <taxon>Platyhelminthes</taxon>
        <taxon>Cestoda</taxon>
        <taxon>Eucestoda</taxon>
        <taxon>Cyclophyllidea</taxon>
        <taxon>Taeniidae</taxon>
        <taxon>Taenia</taxon>
    </lineage>
</organism>
<name>A0ABR4Q1C8_9CEST</name>
<proteinExistence type="predicted"/>
<sequence length="114" mass="12594">MIVFKECILHSAATSGNEDVAIAVVAVALNRAVAVPVHTITGQRMGGLRMHQHQHQRYLNTLHSSTYVCPEPVCAVTALVPSDTHYWPAQLWQQRTYSSLRSPTCELSTSCYNA</sequence>
<reference evidence="1 2" key="1">
    <citation type="journal article" date="2022" name="Front. Cell. Infect. Microbiol.">
        <title>The Genomes of Two Strains of Taenia crassiceps the Animal Model for the Study of Human Cysticercosis.</title>
        <authorList>
            <person name="Bobes R.J."/>
            <person name="Estrada K."/>
            <person name="Rios-Valencia D.G."/>
            <person name="Calderon-Gallegos A."/>
            <person name="de la Torre P."/>
            <person name="Carrero J.C."/>
            <person name="Sanchez-Flores A."/>
            <person name="Laclette J.P."/>
        </authorList>
    </citation>
    <scope>NUCLEOTIDE SEQUENCE [LARGE SCALE GENOMIC DNA]</scope>
    <source>
        <strain evidence="1">WFUcys</strain>
    </source>
</reference>
<accession>A0ABR4Q1C8</accession>
<evidence type="ECO:0000313" key="2">
    <source>
        <dbReference type="Proteomes" id="UP001651158"/>
    </source>
</evidence>
<comment type="caution">
    <text evidence="1">The sequence shown here is derived from an EMBL/GenBank/DDBJ whole genome shotgun (WGS) entry which is preliminary data.</text>
</comment>